<evidence type="ECO:0000256" key="3">
    <source>
        <dbReference type="SAM" id="MobiDB-lite"/>
    </source>
</evidence>
<accession>A0ABR2CB42</accession>
<evidence type="ECO:0000256" key="2">
    <source>
        <dbReference type="PROSITE-ProRule" id="PRU00252"/>
    </source>
</evidence>
<dbReference type="PANTHER" id="PTHR10302:SF23">
    <property type="entry name" value="PROTEIN OSB4, CHLOROPLASTIC"/>
    <property type="match status" value="1"/>
</dbReference>
<dbReference type="InterPro" id="IPR011344">
    <property type="entry name" value="ssDNA-bd"/>
</dbReference>
<feature type="region of interest" description="Disordered" evidence="3">
    <location>
        <begin position="161"/>
        <end position="212"/>
    </location>
</feature>
<comment type="caution">
    <text evidence="4">The sequence shown here is derived from an EMBL/GenBank/DDBJ whole genome shotgun (WGS) entry which is preliminary data.</text>
</comment>
<evidence type="ECO:0000313" key="5">
    <source>
        <dbReference type="Proteomes" id="UP001472677"/>
    </source>
</evidence>
<dbReference type="Proteomes" id="UP001472677">
    <property type="component" value="Unassembled WGS sequence"/>
</dbReference>
<keyword evidence="1 2" id="KW-0238">DNA-binding</keyword>
<dbReference type="InterPro" id="IPR012340">
    <property type="entry name" value="NA-bd_OB-fold"/>
</dbReference>
<protein>
    <submittedName>
        <fullName evidence="4">Uncharacterized protein</fullName>
    </submittedName>
</protein>
<dbReference type="EMBL" id="JBBPBM010000057">
    <property type="protein sequence ID" value="KAK8516650.1"/>
    <property type="molecule type" value="Genomic_DNA"/>
</dbReference>
<reference evidence="4 5" key="1">
    <citation type="journal article" date="2024" name="G3 (Bethesda)">
        <title>Genome assembly of Hibiscus sabdariffa L. provides insights into metabolisms of medicinal natural products.</title>
        <authorList>
            <person name="Kim T."/>
        </authorList>
    </citation>
    <scope>NUCLEOTIDE SEQUENCE [LARGE SCALE GENOMIC DNA]</scope>
    <source>
        <strain evidence="4">TK-2024</strain>
        <tissue evidence="4">Old leaves</tissue>
    </source>
</reference>
<dbReference type="Gene3D" id="2.40.50.140">
    <property type="entry name" value="Nucleic acid-binding proteins"/>
    <property type="match status" value="1"/>
</dbReference>
<dbReference type="InterPro" id="IPR000424">
    <property type="entry name" value="Primosome_PriB/ssb"/>
</dbReference>
<feature type="region of interest" description="Disordered" evidence="3">
    <location>
        <begin position="30"/>
        <end position="60"/>
    </location>
</feature>
<dbReference type="SUPFAM" id="SSF50249">
    <property type="entry name" value="Nucleic acid-binding proteins"/>
    <property type="match status" value="1"/>
</dbReference>
<keyword evidence="5" id="KW-1185">Reference proteome</keyword>
<name>A0ABR2CB42_9ROSI</name>
<sequence length="358" mass="40246">MNSLVKIATSQPTRRWFASQSFLYSTSASTRRLIKSEKPSDSEPPPPPPPQKEWSKPSTIPHQSKVANSVSLSGYIHMPVQFKAAPDGKFWAGSVISQNPSSNAPPLWIPIIFEGDLAHVAAFHLKENDHVYIDGQLSADPPSSGATQNQANVQVMVRTINFVDESPPKNKSNAPPKEERASTYSDNDVDDESPPKNKSNAPPKTSTYSASTKAGTEIVADAWRDFLDNPKEWKDYRQLKLNGSVNPKHPDFKSKDGVHALWLNRAPKWVVSRLDGLEFDIPIKKSFPTKKSKEEFWKDLVENPSMWWDNRLDKINGKVKEKFPDFKHKENDTALWVSDLPAWAVSKLPPLKSKKWGN</sequence>
<dbReference type="PANTHER" id="PTHR10302">
    <property type="entry name" value="SINGLE-STRANDED DNA-BINDING PROTEIN"/>
    <property type="match status" value="1"/>
</dbReference>
<evidence type="ECO:0000256" key="1">
    <source>
        <dbReference type="ARBA" id="ARBA00023125"/>
    </source>
</evidence>
<proteinExistence type="predicted"/>
<feature type="compositionally biased region" description="Pro residues" evidence="3">
    <location>
        <begin position="42"/>
        <end position="51"/>
    </location>
</feature>
<evidence type="ECO:0000313" key="4">
    <source>
        <dbReference type="EMBL" id="KAK8516650.1"/>
    </source>
</evidence>
<gene>
    <name evidence="4" type="ORF">V6N12_049372</name>
</gene>
<organism evidence="4 5">
    <name type="scientific">Hibiscus sabdariffa</name>
    <name type="common">roselle</name>
    <dbReference type="NCBI Taxonomy" id="183260"/>
    <lineage>
        <taxon>Eukaryota</taxon>
        <taxon>Viridiplantae</taxon>
        <taxon>Streptophyta</taxon>
        <taxon>Embryophyta</taxon>
        <taxon>Tracheophyta</taxon>
        <taxon>Spermatophyta</taxon>
        <taxon>Magnoliopsida</taxon>
        <taxon>eudicotyledons</taxon>
        <taxon>Gunneridae</taxon>
        <taxon>Pentapetalae</taxon>
        <taxon>rosids</taxon>
        <taxon>malvids</taxon>
        <taxon>Malvales</taxon>
        <taxon>Malvaceae</taxon>
        <taxon>Malvoideae</taxon>
        <taxon>Hibiscus</taxon>
    </lineage>
</organism>
<dbReference type="PROSITE" id="PS50935">
    <property type="entry name" value="SSB"/>
    <property type="match status" value="1"/>
</dbReference>